<feature type="compositionally biased region" description="Basic and acidic residues" evidence="1">
    <location>
        <begin position="48"/>
        <end position="61"/>
    </location>
</feature>
<gene>
    <name evidence="3" type="ORF">J7S20_09670</name>
</gene>
<keyword evidence="4" id="KW-1185">Reference proteome</keyword>
<comment type="caution">
    <text evidence="3">The sequence shown here is derived from an EMBL/GenBank/DDBJ whole genome shotgun (WGS) entry which is preliminary data.</text>
</comment>
<organism evidence="3 4">
    <name type="scientific">Stakelama marina</name>
    <dbReference type="NCBI Taxonomy" id="2826939"/>
    <lineage>
        <taxon>Bacteria</taxon>
        <taxon>Pseudomonadati</taxon>
        <taxon>Pseudomonadota</taxon>
        <taxon>Alphaproteobacteria</taxon>
        <taxon>Sphingomonadales</taxon>
        <taxon>Sphingomonadaceae</taxon>
        <taxon>Stakelama</taxon>
    </lineage>
</organism>
<feature type="region of interest" description="Disordered" evidence="1">
    <location>
        <begin position="45"/>
        <end position="69"/>
    </location>
</feature>
<keyword evidence="2" id="KW-0732">Signal</keyword>
<evidence type="ECO:0008006" key="5">
    <source>
        <dbReference type="Google" id="ProtNLM"/>
    </source>
</evidence>
<name>A0A8T4IE95_9SPHN</name>
<evidence type="ECO:0000256" key="1">
    <source>
        <dbReference type="SAM" id="MobiDB-lite"/>
    </source>
</evidence>
<evidence type="ECO:0000256" key="2">
    <source>
        <dbReference type="SAM" id="SignalP"/>
    </source>
</evidence>
<dbReference type="Proteomes" id="UP000676996">
    <property type="component" value="Unassembled WGS sequence"/>
</dbReference>
<proteinExistence type="predicted"/>
<feature type="signal peptide" evidence="2">
    <location>
        <begin position="1"/>
        <end position="28"/>
    </location>
</feature>
<reference evidence="3" key="1">
    <citation type="submission" date="2021-04" db="EMBL/GenBank/DDBJ databases">
        <title>Ouciella asimina sp. nov., isolated from the surface seawater in the hydrothermal field of Okinawa Trough.</title>
        <authorList>
            <person name="Shuang W."/>
        </authorList>
    </citation>
    <scope>NUCLEOTIDE SEQUENCE</scope>
    <source>
        <strain evidence="3">LXI357</strain>
    </source>
</reference>
<sequence>MDARRMRGLIALVLGTLLSLLLAASAVAHVMEAPVSHLAGAVECTADNDGKTGDSDGEKSAPHPHASHCHHLTAPVDAVASEVPVSLRDIGLALPSRPLDPAPADDMLRPPRA</sequence>
<dbReference type="AlphaFoldDB" id="A0A8T4IE95"/>
<dbReference type="EMBL" id="JAGRQC010000002">
    <property type="protein sequence ID" value="MBR0552771.1"/>
    <property type="molecule type" value="Genomic_DNA"/>
</dbReference>
<feature type="region of interest" description="Disordered" evidence="1">
    <location>
        <begin position="93"/>
        <end position="113"/>
    </location>
</feature>
<accession>A0A8T4IE95</accession>
<evidence type="ECO:0000313" key="3">
    <source>
        <dbReference type="EMBL" id="MBR0552771.1"/>
    </source>
</evidence>
<dbReference type="RefSeq" id="WP_284054005.1">
    <property type="nucleotide sequence ID" value="NZ_JAGRQC010000002.1"/>
</dbReference>
<evidence type="ECO:0000313" key="4">
    <source>
        <dbReference type="Proteomes" id="UP000676996"/>
    </source>
</evidence>
<feature type="chain" id="PRO_5035845251" description="DUF2946 domain-containing protein" evidence="2">
    <location>
        <begin position="29"/>
        <end position="113"/>
    </location>
</feature>
<protein>
    <recommendedName>
        <fullName evidence="5">DUF2946 domain-containing protein</fullName>
    </recommendedName>
</protein>